<dbReference type="EMBL" id="BSPP01000011">
    <property type="protein sequence ID" value="GLS88270.1"/>
    <property type="molecule type" value="Genomic_DNA"/>
</dbReference>
<evidence type="ECO:0000313" key="2">
    <source>
        <dbReference type="Proteomes" id="UP001157355"/>
    </source>
</evidence>
<dbReference type="Proteomes" id="UP001157355">
    <property type="component" value="Unassembled WGS sequence"/>
</dbReference>
<sequence>MMMVQTDPRLLTALVDAAKRGVSAAQLHRQKVSYITTSLSDEKTKITTEMVERELRKLDGTAA</sequence>
<comment type="caution">
    <text evidence="1">The sequence shown here is derived from an EMBL/GenBank/DDBJ whole genome shotgun (WGS) entry which is preliminary data.</text>
</comment>
<name>A0AA37U7J7_9RHOB</name>
<dbReference type="RefSeq" id="WP_284326441.1">
    <property type="nucleotide sequence ID" value="NZ_BSPP01000011.1"/>
</dbReference>
<accession>A0AA37U7J7</accession>
<gene>
    <name evidence="1" type="ORF">GCM10010873_32440</name>
</gene>
<keyword evidence="2" id="KW-1185">Reference proteome</keyword>
<reference evidence="1 2" key="1">
    <citation type="journal article" date="2014" name="Int. J. Syst. Evol. Microbiol.">
        <title>Complete genome sequence of Corynebacterium casei LMG S-19264T (=DSM 44701T), isolated from a smear-ripened cheese.</title>
        <authorList>
            <consortium name="US DOE Joint Genome Institute (JGI-PGF)"/>
            <person name="Walter F."/>
            <person name="Albersmeier A."/>
            <person name="Kalinowski J."/>
            <person name="Ruckert C."/>
        </authorList>
    </citation>
    <scope>NUCLEOTIDE SEQUENCE [LARGE SCALE GENOMIC DNA]</scope>
    <source>
        <strain evidence="1 2">NBRC 111766</strain>
    </source>
</reference>
<organism evidence="1 2">
    <name type="scientific">Cypionkella aquatica</name>
    <dbReference type="NCBI Taxonomy" id="1756042"/>
    <lineage>
        <taxon>Bacteria</taxon>
        <taxon>Pseudomonadati</taxon>
        <taxon>Pseudomonadota</taxon>
        <taxon>Alphaproteobacteria</taxon>
        <taxon>Rhodobacterales</taxon>
        <taxon>Paracoccaceae</taxon>
        <taxon>Cypionkella</taxon>
    </lineage>
</organism>
<evidence type="ECO:0000313" key="1">
    <source>
        <dbReference type="EMBL" id="GLS88270.1"/>
    </source>
</evidence>
<dbReference type="AlphaFoldDB" id="A0AA37U7J7"/>
<proteinExistence type="predicted"/>
<protein>
    <submittedName>
        <fullName evidence="1">Uncharacterized protein</fullName>
    </submittedName>
</protein>